<dbReference type="AlphaFoldDB" id="A0AAV1ECH4"/>
<protein>
    <submittedName>
        <fullName evidence="4">OLC1v1018732C1</fullName>
    </submittedName>
</protein>
<feature type="compositionally biased region" description="Low complexity" evidence="2">
    <location>
        <begin position="345"/>
        <end position="357"/>
    </location>
</feature>
<evidence type="ECO:0000256" key="2">
    <source>
        <dbReference type="SAM" id="MobiDB-lite"/>
    </source>
</evidence>
<accession>A0AAV1ECH4</accession>
<dbReference type="GO" id="GO:0010073">
    <property type="term" value="P:meristem maintenance"/>
    <property type="evidence" value="ECO:0007669"/>
    <property type="project" value="InterPro"/>
</dbReference>
<evidence type="ECO:0000313" key="5">
    <source>
        <dbReference type="Proteomes" id="UP001161247"/>
    </source>
</evidence>
<evidence type="ECO:0000256" key="1">
    <source>
        <dbReference type="SAM" id="Coils"/>
    </source>
</evidence>
<dbReference type="InterPro" id="IPR019557">
    <property type="entry name" value="AminoTfrase-like_pln_mobile"/>
</dbReference>
<keyword evidence="5" id="KW-1185">Reference proteome</keyword>
<dbReference type="InterPro" id="IPR044824">
    <property type="entry name" value="MAIN-like"/>
</dbReference>
<keyword evidence="1" id="KW-0175">Coiled coil</keyword>
<organism evidence="4 5">
    <name type="scientific">Oldenlandia corymbosa var. corymbosa</name>
    <dbReference type="NCBI Taxonomy" id="529605"/>
    <lineage>
        <taxon>Eukaryota</taxon>
        <taxon>Viridiplantae</taxon>
        <taxon>Streptophyta</taxon>
        <taxon>Embryophyta</taxon>
        <taxon>Tracheophyta</taxon>
        <taxon>Spermatophyta</taxon>
        <taxon>Magnoliopsida</taxon>
        <taxon>eudicotyledons</taxon>
        <taxon>Gunneridae</taxon>
        <taxon>Pentapetalae</taxon>
        <taxon>asterids</taxon>
        <taxon>lamiids</taxon>
        <taxon>Gentianales</taxon>
        <taxon>Rubiaceae</taxon>
        <taxon>Rubioideae</taxon>
        <taxon>Spermacoceae</taxon>
        <taxon>Hedyotis-Oldenlandia complex</taxon>
        <taxon>Oldenlandia</taxon>
    </lineage>
</organism>
<feature type="compositionally biased region" description="Polar residues" evidence="2">
    <location>
        <begin position="383"/>
        <end position="392"/>
    </location>
</feature>
<evidence type="ECO:0000313" key="4">
    <source>
        <dbReference type="EMBL" id="CAI9117355.1"/>
    </source>
</evidence>
<feature type="domain" description="Aminotransferase-like plant mobile" evidence="3">
    <location>
        <begin position="3"/>
        <end position="166"/>
    </location>
</feature>
<dbReference type="PANTHER" id="PTHR46033:SF80">
    <property type="entry name" value="PROTEIN MAIN-LIKE 2-LIKE"/>
    <property type="match status" value="1"/>
</dbReference>
<dbReference type="PANTHER" id="PTHR46033">
    <property type="entry name" value="PROTEIN MAIN-LIKE 2"/>
    <property type="match status" value="1"/>
</dbReference>
<feature type="compositionally biased region" description="Low complexity" evidence="2">
    <location>
        <begin position="297"/>
        <end position="323"/>
    </location>
</feature>
<gene>
    <name evidence="4" type="ORF">OLC1_LOCUS23430</name>
</gene>
<dbReference type="Pfam" id="PF10536">
    <property type="entry name" value="PMD"/>
    <property type="match status" value="1"/>
</dbReference>
<dbReference type="Proteomes" id="UP001161247">
    <property type="component" value="Chromosome 9"/>
</dbReference>
<feature type="region of interest" description="Disordered" evidence="2">
    <location>
        <begin position="285"/>
        <end position="414"/>
    </location>
</feature>
<sequence>MAGIYDLLKFCTIGLGKSRDLVEAVQGFWSGSSNVFCFLWGPMTPTLLDVCVITSLPAVADVAVDGNVTNDDAIAAVAGQPRSYGPFINENKGHTSRLHHIRFLAMWLNMYVFPGKLFQMTMDWYHVTGRLASGVQINLAEAILAMLYHCLHEARHNPVATFCGPVFKTVFESNPNIEASVLSHDWWHKSFEEGCHAEAESGKWDNNGRPGREKLTMAQYTTHWKLMDLRGRSAATIPFNFCFNATPGFTDWRYELSIGMYGSGYEAIKTSFGIGKFAKNKAVGGVAEAKKKGKGKSGAAAKTGGQSSKKSTATAAVKAKTSVGKNAPTSTRRSKRLIGRKRSASEVSNKENPVSVSESEEEEAESPGSEKGSITVAEDHTAQKTVLETSGARSKKIMKTASSSTPTASRKKALPSLESLKAKMEQTKAAAYVKTEETSRAHEMPLGVALQQITEMFQLPAEETAYGLQEKNKLLSEQLIEQAGQLETNIKEAIAAETKAKEELEKAQAKRKQLEAELSGVVADTDVAIDGYGRMTTVVNQLLPKFQDAEKIVEGAQTSWNFLKNTITKLTQEVGTGPNSPMPVSQTPRSHSEGGATAEERQTTSEMPQDVPPHEEEALDVAPLASRPATSPAEI</sequence>
<feature type="region of interest" description="Disordered" evidence="2">
    <location>
        <begin position="572"/>
        <end position="635"/>
    </location>
</feature>
<feature type="compositionally biased region" description="Basic residues" evidence="2">
    <location>
        <begin position="332"/>
        <end position="342"/>
    </location>
</feature>
<reference evidence="4" key="1">
    <citation type="submission" date="2023-03" db="EMBL/GenBank/DDBJ databases">
        <authorList>
            <person name="Julca I."/>
        </authorList>
    </citation>
    <scope>NUCLEOTIDE SEQUENCE</scope>
</reference>
<name>A0AAV1ECH4_OLDCO</name>
<evidence type="ECO:0000259" key="3">
    <source>
        <dbReference type="Pfam" id="PF10536"/>
    </source>
</evidence>
<feature type="coiled-coil region" evidence="1">
    <location>
        <begin position="476"/>
        <end position="524"/>
    </location>
</feature>
<feature type="compositionally biased region" description="Polar residues" evidence="2">
    <location>
        <begin position="572"/>
        <end position="589"/>
    </location>
</feature>
<dbReference type="EMBL" id="OX459126">
    <property type="protein sequence ID" value="CAI9117355.1"/>
    <property type="molecule type" value="Genomic_DNA"/>
</dbReference>
<proteinExistence type="predicted"/>